<name>A0A3P3F2Q6_9HYPH</name>
<gene>
    <name evidence="1" type="ORF">EH240_30615</name>
</gene>
<dbReference type="InterPro" id="IPR050583">
    <property type="entry name" value="Mycobacterial_A85_antigen"/>
</dbReference>
<dbReference type="PANTHER" id="PTHR48098">
    <property type="entry name" value="ENTEROCHELIN ESTERASE-RELATED"/>
    <property type="match status" value="1"/>
</dbReference>
<accession>A0A3P3F2Q6</accession>
<dbReference type="SUPFAM" id="SSF53474">
    <property type="entry name" value="alpha/beta-Hydrolases"/>
    <property type="match status" value="1"/>
</dbReference>
<dbReference type="PANTHER" id="PTHR48098:SF3">
    <property type="entry name" value="IRON(III) ENTEROBACTIN ESTERASE"/>
    <property type="match status" value="1"/>
</dbReference>
<dbReference type="Proteomes" id="UP000273786">
    <property type="component" value="Unassembled WGS sequence"/>
</dbReference>
<sequence>MDVSYHKGHARNLGRDMEYKRYGHAGRPVVVFPTSQGRFYQFEDSGGVAALAEFIDTGRIQLFTLDGIDSESFFDKLGDPAHRIARHEAYFRYVREEALPELQSVAAKANGGRTLKPLFCGCSMGGYHSSNFVFRFPELASGAISLSGVYSTRDFFGRALEGSIFFNSPLDYLPGIVDQKLLGRLKGLRLIFCCGQGAWEERMLVETRELEQVLREKSIPAWVDYWGGDVSHDWPWWHKQLVYFFGRWLDDDLMRRID</sequence>
<dbReference type="Gene3D" id="3.40.50.1820">
    <property type="entry name" value="alpha/beta hydrolase"/>
    <property type="match status" value="1"/>
</dbReference>
<dbReference type="InterPro" id="IPR000801">
    <property type="entry name" value="Esterase-like"/>
</dbReference>
<evidence type="ECO:0000313" key="2">
    <source>
        <dbReference type="Proteomes" id="UP000273786"/>
    </source>
</evidence>
<dbReference type="InterPro" id="IPR029058">
    <property type="entry name" value="AB_hydrolase_fold"/>
</dbReference>
<evidence type="ECO:0000313" key="1">
    <source>
        <dbReference type="EMBL" id="RRH92904.1"/>
    </source>
</evidence>
<dbReference type="OrthoDB" id="9775130at2"/>
<keyword evidence="2" id="KW-1185">Reference proteome</keyword>
<proteinExistence type="predicted"/>
<dbReference type="AlphaFoldDB" id="A0A3P3F2Q6"/>
<dbReference type="RefSeq" id="WP_125005595.1">
    <property type="nucleotide sequence ID" value="NZ_RQXT01000056.1"/>
</dbReference>
<reference evidence="1 2" key="1">
    <citation type="submission" date="2018-11" db="EMBL/GenBank/DDBJ databases">
        <title>the genome of Mesorhizobium tamadayense DSM 28320.</title>
        <authorList>
            <person name="Gao J."/>
        </authorList>
    </citation>
    <scope>NUCLEOTIDE SEQUENCE [LARGE SCALE GENOMIC DNA]</scope>
    <source>
        <strain evidence="1 2">DSM 28320</strain>
    </source>
</reference>
<dbReference type="EMBL" id="RQXT01000056">
    <property type="protein sequence ID" value="RRH92904.1"/>
    <property type="molecule type" value="Genomic_DNA"/>
</dbReference>
<comment type="caution">
    <text evidence="1">The sequence shown here is derived from an EMBL/GenBank/DDBJ whole genome shotgun (WGS) entry which is preliminary data.</text>
</comment>
<dbReference type="Pfam" id="PF00756">
    <property type="entry name" value="Esterase"/>
    <property type="match status" value="1"/>
</dbReference>
<organism evidence="1 2">
    <name type="scientific">Mesorhizobium tamadayense</name>
    <dbReference type="NCBI Taxonomy" id="425306"/>
    <lineage>
        <taxon>Bacteria</taxon>
        <taxon>Pseudomonadati</taxon>
        <taxon>Pseudomonadota</taxon>
        <taxon>Alphaproteobacteria</taxon>
        <taxon>Hyphomicrobiales</taxon>
        <taxon>Phyllobacteriaceae</taxon>
        <taxon>Mesorhizobium</taxon>
    </lineage>
</organism>
<evidence type="ECO:0008006" key="3">
    <source>
        <dbReference type="Google" id="ProtNLM"/>
    </source>
</evidence>
<protein>
    <recommendedName>
        <fullName evidence="3">Esterase</fullName>
    </recommendedName>
</protein>